<dbReference type="Proteomes" id="UP000184097">
    <property type="component" value="Unassembled WGS sequence"/>
</dbReference>
<organism evidence="1 2">
    <name type="scientific">Butyrivibrio hungatei DSM 14810</name>
    <dbReference type="NCBI Taxonomy" id="1121132"/>
    <lineage>
        <taxon>Bacteria</taxon>
        <taxon>Bacillati</taxon>
        <taxon>Bacillota</taxon>
        <taxon>Clostridia</taxon>
        <taxon>Lachnospirales</taxon>
        <taxon>Lachnospiraceae</taxon>
        <taxon>Butyrivibrio</taxon>
    </lineage>
</organism>
<dbReference type="EMBL" id="FRDH01000022">
    <property type="protein sequence ID" value="SHN66255.1"/>
    <property type="molecule type" value="Genomic_DNA"/>
</dbReference>
<dbReference type="NCBIfam" id="NF047593">
    <property type="entry name" value="IS66_ISAeme5_TnpA"/>
    <property type="match status" value="1"/>
</dbReference>
<accession>A0A1M7T6F3</accession>
<proteinExistence type="predicted"/>
<gene>
    <name evidence="1" type="ORF">SAMN02745247_03100</name>
</gene>
<evidence type="ECO:0000313" key="2">
    <source>
        <dbReference type="Proteomes" id="UP000184097"/>
    </source>
</evidence>
<dbReference type="RefSeq" id="WP_072705777.1">
    <property type="nucleotide sequence ID" value="NZ_FRDH01000022.1"/>
</dbReference>
<dbReference type="AlphaFoldDB" id="A0A1M7T6F3"/>
<sequence length="136" mass="15275">MSNPRKQLPRRSDEDWYRLIMDCRKSGLSDAQFCRVNGIPNSSFCTAIKRLRKKSFAIPEAGDVDIYDLTLPKQDVVKVNIVPDIQPPQELIPEVAPHIDNSHMIEISLGDVHISLCNGADPDLVARTFSALRSFV</sequence>
<protein>
    <submittedName>
        <fullName evidence="1">Uncharacterized protein</fullName>
    </submittedName>
</protein>
<evidence type="ECO:0000313" key="1">
    <source>
        <dbReference type="EMBL" id="SHN66255.1"/>
    </source>
</evidence>
<name>A0A1M7T6F3_9FIRM</name>
<reference evidence="1 2" key="1">
    <citation type="submission" date="2016-12" db="EMBL/GenBank/DDBJ databases">
        <authorList>
            <person name="Song W.-J."/>
            <person name="Kurnit D.M."/>
        </authorList>
    </citation>
    <scope>NUCLEOTIDE SEQUENCE [LARGE SCALE GENOMIC DNA]</scope>
    <source>
        <strain evidence="1 2">DSM 14810</strain>
    </source>
</reference>